<dbReference type="EMBL" id="DVIQ01000021">
    <property type="protein sequence ID" value="HIS30624.1"/>
    <property type="molecule type" value="Genomic_DNA"/>
</dbReference>
<evidence type="ECO:0000313" key="2">
    <source>
        <dbReference type="EMBL" id="HIS30624.1"/>
    </source>
</evidence>
<dbReference type="Pfam" id="PF02557">
    <property type="entry name" value="VanY"/>
    <property type="match status" value="1"/>
</dbReference>
<reference evidence="2" key="1">
    <citation type="submission" date="2020-10" db="EMBL/GenBank/DDBJ databases">
        <authorList>
            <person name="Gilroy R."/>
        </authorList>
    </citation>
    <scope>NUCLEOTIDE SEQUENCE</scope>
    <source>
        <strain evidence="2">CHK190-19873</strain>
    </source>
</reference>
<protein>
    <submittedName>
        <fullName evidence="2">M15 family metallopeptidase</fullName>
    </submittedName>
</protein>
<dbReference type="CDD" id="cd14852">
    <property type="entry name" value="LD-carboxypeptidase"/>
    <property type="match status" value="1"/>
</dbReference>
<sequence>MRRRQEKKKRRFGKWIVVLLFLIVCVNWANGRIPRLFSQLPVSGLTNLLAVHQTATDKHGWNLILVNRENYIPENYTVELTELANGQEVDSRIYPALQEMLDAARAQGLHLFVADGYRTQETQQRILDEKIEAYKKEGYSDSEAEKKAKEWVAVPGTSEHQLGLAVDINADTAYSTSDAVYQWLAQNAHLYGFINRYPADKTEITGTIYEPWHYRYVGKEAAQEIYSQGLCLEEYIERLG</sequence>
<organism evidence="2 3">
    <name type="scientific">Candidatus Limivivens intestinipullorum</name>
    <dbReference type="NCBI Taxonomy" id="2840858"/>
    <lineage>
        <taxon>Bacteria</taxon>
        <taxon>Bacillati</taxon>
        <taxon>Bacillota</taxon>
        <taxon>Clostridia</taxon>
        <taxon>Lachnospirales</taxon>
        <taxon>Lachnospiraceae</taxon>
        <taxon>Lachnospiraceae incertae sedis</taxon>
        <taxon>Candidatus Limivivens</taxon>
    </lineage>
</organism>
<dbReference type="Gene3D" id="3.30.1380.10">
    <property type="match status" value="1"/>
</dbReference>
<gene>
    <name evidence="2" type="ORF">IAB44_03605</name>
</gene>
<dbReference type="SUPFAM" id="SSF55166">
    <property type="entry name" value="Hedgehog/DD-peptidase"/>
    <property type="match status" value="1"/>
</dbReference>
<proteinExistence type="predicted"/>
<comment type="caution">
    <text evidence="2">The sequence shown here is derived from an EMBL/GenBank/DDBJ whole genome shotgun (WGS) entry which is preliminary data.</text>
</comment>
<dbReference type="AlphaFoldDB" id="A0A9D1ER34"/>
<dbReference type="Proteomes" id="UP000823935">
    <property type="component" value="Unassembled WGS sequence"/>
</dbReference>
<accession>A0A9D1ER34</accession>
<evidence type="ECO:0000313" key="3">
    <source>
        <dbReference type="Proteomes" id="UP000823935"/>
    </source>
</evidence>
<dbReference type="PANTHER" id="PTHR34385">
    <property type="entry name" value="D-ALANYL-D-ALANINE CARBOXYPEPTIDASE"/>
    <property type="match status" value="1"/>
</dbReference>
<dbReference type="InterPro" id="IPR003709">
    <property type="entry name" value="VanY-like_core_dom"/>
</dbReference>
<dbReference type="InterPro" id="IPR009045">
    <property type="entry name" value="Zn_M74/Hedgehog-like"/>
</dbReference>
<reference evidence="2" key="2">
    <citation type="journal article" date="2021" name="PeerJ">
        <title>Extensive microbial diversity within the chicken gut microbiome revealed by metagenomics and culture.</title>
        <authorList>
            <person name="Gilroy R."/>
            <person name="Ravi A."/>
            <person name="Getino M."/>
            <person name="Pursley I."/>
            <person name="Horton D.L."/>
            <person name="Alikhan N.F."/>
            <person name="Baker D."/>
            <person name="Gharbi K."/>
            <person name="Hall N."/>
            <person name="Watson M."/>
            <person name="Adriaenssens E.M."/>
            <person name="Foster-Nyarko E."/>
            <person name="Jarju S."/>
            <person name="Secka A."/>
            <person name="Antonio M."/>
            <person name="Oren A."/>
            <person name="Chaudhuri R.R."/>
            <person name="La Ragione R."/>
            <person name="Hildebrand F."/>
            <person name="Pallen M.J."/>
        </authorList>
    </citation>
    <scope>NUCLEOTIDE SEQUENCE</scope>
    <source>
        <strain evidence="2">CHK190-19873</strain>
    </source>
</reference>
<evidence type="ECO:0000259" key="1">
    <source>
        <dbReference type="Pfam" id="PF02557"/>
    </source>
</evidence>
<dbReference type="GO" id="GO:0006508">
    <property type="term" value="P:proteolysis"/>
    <property type="evidence" value="ECO:0007669"/>
    <property type="project" value="InterPro"/>
</dbReference>
<dbReference type="PANTHER" id="PTHR34385:SF1">
    <property type="entry name" value="PEPTIDOGLYCAN L-ALANYL-D-GLUTAMATE ENDOPEPTIDASE CWLK"/>
    <property type="match status" value="1"/>
</dbReference>
<dbReference type="GO" id="GO:0008233">
    <property type="term" value="F:peptidase activity"/>
    <property type="evidence" value="ECO:0007669"/>
    <property type="project" value="InterPro"/>
</dbReference>
<feature type="domain" description="D-alanyl-D-alanine carboxypeptidase-like core" evidence="1">
    <location>
        <begin position="88"/>
        <end position="219"/>
    </location>
</feature>
<dbReference type="InterPro" id="IPR058193">
    <property type="entry name" value="VanY/YodJ_core_dom"/>
</dbReference>
<name>A0A9D1ER34_9FIRM</name>
<dbReference type="InterPro" id="IPR052179">
    <property type="entry name" value="DD-CPase-like"/>
</dbReference>